<evidence type="ECO:0000313" key="14">
    <source>
        <dbReference type="Proteomes" id="UP001222325"/>
    </source>
</evidence>
<accession>A0AAD6XPI7</accession>
<dbReference type="PANTHER" id="PTHR12560">
    <property type="entry name" value="LONGEVITY ASSURANCE FACTOR 1 LAG1"/>
    <property type="match status" value="1"/>
</dbReference>
<dbReference type="GO" id="GO:0050291">
    <property type="term" value="F:sphingosine N-acyltransferase activity"/>
    <property type="evidence" value="ECO:0007669"/>
    <property type="project" value="InterPro"/>
</dbReference>
<evidence type="ECO:0000256" key="8">
    <source>
        <dbReference type="ARBA" id="ARBA00023180"/>
    </source>
</evidence>
<dbReference type="PANTHER" id="PTHR12560:SF11">
    <property type="entry name" value="CERAMIDE SYNTHASE LAC1-RELATED"/>
    <property type="match status" value="1"/>
</dbReference>
<sequence length="315" mass="36016">AAALPVLLAPAAVYFAWELFLPLLPTELPHTNPLAPLLFLSHPVLHPNFSSSTPATYTRGPRDALFVAYHVVTFSLLRQVITTAAGERIGRRVGLARAGKRARFGEQAYAFLYFLVFGAWGVRIMSQLPTWWYRTDYFWIDYPHTAMNAELKAYYLLQTAYWVQQLLVLVLGLEKPRKDYAELVAHHVVTLWLVGMSYMMHLTRVGSAVYTSMDVPDSLLALSKLLNYAQYNRTNNLVFATFIASWTYFRHYLNLALLWSIWFDYDGLIPPAPAAQISPSLRWGAFGALCMLQALNLFWYYLIIRVVVRYVGFLS</sequence>
<feature type="transmembrane region" description="Helical" evidence="10">
    <location>
        <begin position="153"/>
        <end position="173"/>
    </location>
</feature>
<keyword evidence="4 9" id="KW-0812">Transmembrane</keyword>
<evidence type="ECO:0000256" key="4">
    <source>
        <dbReference type="ARBA" id="ARBA00022692"/>
    </source>
</evidence>
<dbReference type="InterPro" id="IPR016439">
    <property type="entry name" value="Lag1/Lac1-like"/>
</dbReference>
<evidence type="ECO:0000256" key="11">
    <source>
        <dbReference type="SAM" id="SignalP"/>
    </source>
</evidence>
<dbReference type="Proteomes" id="UP001222325">
    <property type="component" value="Unassembled WGS sequence"/>
</dbReference>
<evidence type="ECO:0000256" key="6">
    <source>
        <dbReference type="ARBA" id="ARBA00022989"/>
    </source>
</evidence>
<dbReference type="PROSITE" id="PS50922">
    <property type="entry name" value="TLC"/>
    <property type="match status" value="1"/>
</dbReference>
<dbReference type="GO" id="GO:0046513">
    <property type="term" value="P:ceramide biosynthetic process"/>
    <property type="evidence" value="ECO:0007669"/>
    <property type="project" value="InterPro"/>
</dbReference>
<keyword evidence="14" id="KW-1185">Reference proteome</keyword>
<name>A0AAD6XPI7_9AGAR</name>
<keyword evidence="7 9" id="KW-0472">Membrane</keyword>
<feature type="non-terminal residue" evidence="13">
    <location>
        <position position="315"/>
    </location>
</feature>
<keyword evidence="3" id="KW-0808">Transferase</keyword>
<feature type="transmembrane region" description="Helical" evidence="10">
    <location>
        <begin position="110"/>
        <end position="133"/>
    </location>
</feature>
<comment type="similarity">
    <text evidence="2">Belongs to the sphingosine N-acyltransferase family.</text>
</comment>
<evidence type="ECO:0000259" key="12">
    <source>
        <dbReference type="PROSITE" id="PS50922"/>
    </source>
</evidence>
<dbReference type="EMBL" id="JARJCN010000015">
    <property type="protein sequence ID" value="KAJ7093846.1"/>
    <property type="molecule type" value="Genomic_DNA"/>
</dbReference>
<gene>
    <name evidence="13" type="ORF">B0H15DRAFT_776624</name>
</gene>
<keyword evidence="6 10" id="KW-1133">Transmembrane helix</keyword>
<keyword evidence="8" id="KW-0325">Glycoprotein</keyword>
<dbReference type="PIRSF" id="PIRSF005225">
    <property type="entry name" value="LAG1_LAC1"/>
    <property type="match status" value="1"/>
</dbReference>
<feature type="chain" id="PRO_5042180129" evidence="11">
    <location>
        <begin position="17"/>
        <end position="315"/>
    </location>
</feature>
<dbReference type="SMART" id="SM00724">
    <property type="entry name" value="TLC"/>
    <property type="match status" value="1"/>
</dbReference>
<feature type="domain" description="TLC" evidence="12">
    <location>
        <begin position="99"/>
        <end position="312"/>
    </location>
</feature>
<organism evidence="13 14">
    <name type="scientific">Mycena belliarum</name>
    <dbReference type="NCBI Taxonomy" id="1033014"/>
    <lineage>
        <taxon>Eukaryota</taxon>
        <taxon>Fungi</taxon>
        <taxon>Dikarya</taxon>
        <taxon>Basidiomycota</taxon>
        <taxon>Agaricomycotina</taxon>
        <taxon>Agaricomycetes</taxon>
        <taxon>Agaricomycetidae</taxon>
        <taxon>Agaricales</taxon>
        <taxon>Marasmiineae</taxon>
        <taxon>Mycenaceae</taxon>
        <taxon>Mycena</taxon>
    </lineage>
</organism>
<dbReference type="Pfam" id="PF03798">
    <property type="entry name" value="TRAM_LAG1_CLN8"/>
    <property type="match status" value="1"/>
</dbReference>
<dbReference type="AlphaFoldDB" id="A0AAD6XPI7"/>
<protein>
    <submittedName>
        <fullName evidence="13">TLC domain-containing protein</fullName>
    </submittedName>
</protein>
<feature type="signal peptide" evidence="11">
    <location>
        <begin position="1"/>
        <end position="16"/>
    </location>
</feature>
<feature type="transmembrane region" description="Helical" evidence="10">
    <location>
        <begin position="283"/>
        <end position="303"/>
    </location>
</feature>
<evidence type="ECO:0000256" key="5">
    <source>
        <dbReference type="ARBA" id="ARBA00022824"/>
    </source>
</evidence>
<keyword evidence="5" id="KW-0256">Endoplasmic reticulum</keyword>
<dbReference type="InterPro" id="IPR006634">
    <property type="entry name" value="TLC-dom"/>
</dbReference>
<evidence type="ECO:0000256" key="3">
    <source>
        <dbReference type="ARBA" id="ARBA00022679"/>
    </source>
</evidence>
<evidence type="ECO:0000256" key="10">
    <source>
        <dbReference type="SAM" id="Phobius"/>
    </source>
</evidence>
<feature type="transmembrane region" description="Helical" evidence="10">
    <location>
        <begin position="238"/>
        <end position="263"/>
    </location>
</feature>
<evidence type="ECO:0000256" key="1">
    <source>
        <dbReference type="ARBA" id="ARBA00004477"/>
    </source>
</evidence>
<comment type="caution">
    <text evidence="13">The sequence shown here is derived from an EMBL/GenBank/DDBJ whole genome shotgun (WGS) entry which is preliminary data.</text>
</comment>
<proteinExistence type="inferred from homology"/>
<comment type="subcellular location">
    <subcellularLocation>
        <location evidence="1">Endoplasmic reticulum membrane</location>
        <topology evidence="1">Multi-pass membrane protein</topology>
    </subcellularLocation>
</comment>
<dbReference type="GO" id="GO:0005789">
    <property type="term" value="C:endoplasmic reticulum membrane"/>
    <property type="evidence" value="ECO:0007669"/>
    <property type="project" value="UniProtKB-SubCell"/>
</dbReference>
<keyword evidence="11" id="KW-0732">Signal</keyword>
<evidence type="ECO:0000256" key="9">
    <source>
        <dbReference type="PROSITE-ProRule" id="PRU00205"/>
    </source>
</evidence>
<evidence type="ECO:0000313" key="13">
    <source>
        <dbReference type="EMBL" id="KAJ7093846.1"/>
    </source>
</evidence>
<evidence type="ECO:0000256" key="7">
    <source>
        <dbReference type="ARBA" id="ARBA00023136"/>
    </source>
</evidence>
<reference evidence="13" key="1">
    <citation type="submission" date="2023-03" db="EMBL/GenBank/DDBJ databases">
        <title>Massive genome expansion in bonnet fungi (Mycena s.s.) driven by repeated elements and novel gene families across ecological guilds.</title>
        <authorList>
            <consortium name="Lawrence Berkeley National Laboratory"/>
            <person name="Harder C.B."/>
            <person name="Miyauchi S."/>
            <person name="Viragh M."/>
            <person name="Kuo A."/>
            <person name="Thoen E."/>
            <person name="Andreopoulos B."/>
            <person name="Lu D."/>
            <person name="Skrede I."/>
            <person name="Drula E."/>
            <person name="Henrissat B."/>
            <person name="Morin E."/>
            <person name="Kohler A."/>
            <person name="Barry K."/>
            <person name="LaButti K."/>
            <person name="Morin E."/>
            <person name="Salamov A."/>
            <person name="Lipzen A."/>
            <person name="Mereny Z."/>
            <person name="Hegedus B."/>
            <person name="Baldrian P."/>
            <person name="Stursova M."/>
            <person name="Weitz H."/>
            <person name="Taylor A."/>
            <person name="Grigoriev I.V."/>
            <person name="Nagy L.G."/>
            <person name="Martin F."/>
            <person name="Kauserud H."/>
        </authorList>
    </citation>
    <scope>NUCLEOTIDE SEQUENCE</scope>
    <source>
        <strain evidence="13">CBHHK173m</strain>
    </source>
</reference>
<evidence type="ECO:0000256" key="2">
    <source>
        <dbReference type="ARBA" id="ARBA00009808"/>
    </source>
</evidence>